<dbReference type="SUPFAM" id="SSF56300">
    <property type="entry name" value="Metallo-dependent phosphatases"/>
    <property type="match status" value="1"/>
</dbReference>
<evidence type="ECO:0000256" key="1">
    <source>
        <dbReference type="ARBA" id="ARBA00005662"/>
    </source>
</evidence>
<evidence type="ECO:0000256" key="2">
    <source>
        <dbReference type="SAM" id="MobiDB-lite"/>
    </source>
</evidence>
<accession>A0A7X6HEB1</accession>
<evidence type="ECO:0000256" key="3">
    <source>
        <dbReference type="SAM" id="SignalP"/>
    </source>
</evidence>
<organism evidence="5 6">
    <name type="scientific">Arthrobacter mobilis</name>
    <dbReference type="NCBI Taxonomy" id="2724944"/>
    <lineage>
        <taxon>Bacteria</taxon>
        <taxon>Bacillati</taxon>
        <taxon>Actinomycetota</taxon>
        <taxon>Actinomycetes</taxon>
        <taxon>Micrococcales</taxon>
        <taxon>Micrococcaceae</taxon>
        <taxon>Arthrobacter</taxon>
    </lineage>
</organism>
<feature type="chain" id="PRO_5030979319" evidence="3">
    <location>
        <begin position="22"/>
        <end position="417"/>
    </location>
</feature>
<dbReference type="InterPro" id="IPR052169">
    <property type="entry name" value="CW_Biosynth-Accessory"/>
</dbReference>
<dbReference type="EMBL" id="JAAZSQ010000003">
    <property type="protein sequence ID" value="NKX54092.1"/>
    <property type="molecule type" value="Genomic_DNA"/>
</dbReference>
<proteinExistence type="inferred from homology"/>
<keyword evidence="3" id="KW-0732">Signal</keyword>
<dbReference type="PROSITE" id="PS51257">
    <property type="entry name" value="PROKAR_LIPOPROTEIN"/>
    <property type="match status" value="1"/>
</dbReference>
<name>A0A7X6HEB1_9MICC</name>
<dbReference type="Pfam" id="PF09587">
    <property type="entry name" value="PGA_cap"/>
    <property type="match status" value="1"/>
</dbReference>
<evidence type="ECO:0000313" key="6">
    <source>
        <dbReference type="Proteomes" id="UP000544090"/>
    </source>
</evidence>
<protein>
    <submittedName>
        <fullName evidence="5">CapA family protein</fullName>
    </submittedName>
</protein>
<evidence type="ECO:0000259" key="4">
    <source>
        <dbReference type="SMART" id="SM00854"/>
    </source>
</evidence>
<feature type="domain" description="Capsule synthesis protein CapA" evidence="4">
    <location>
        <begin position="73"/>
        <end position="319"/>
    </location>
</feature>
<gene>
    <name evidence="5" type="ORF">HGG74_05945</name>
</gene>
<keyword evidence="6" id="KW-1185">Reference proteome</keyword>
<reference evidence="5 6" key="1">
    <citation type="submission" date="2020-04" db="EMBL/GenBank/DDBJ databases">
        <title>Arthrobacter sp. nov.</title>
        <authorList>
            <person name="Liu S."/>
        </authorList>
    </citation>
    <scope>NUCLEOTIDE SEQUENCE [LARGE SCALE GENOMIC DNA]</scope>
    <source>
        <strain evidence="5 6">E918</strain>
    </source>
</reference>
<feature type="signal peptide" evidence="3">
    <location>
        <begin position="1"/>
        <end position="21"/>
    </location>
</feature>
<dbReference type="PANTHER" id="PTHR33393:SF13">
    <property type="entry name" value="PGA BIOSYNTHESIS PROTEIN CAPA"/>
    <property type="match status" value="1"/>
</dbReference>
<sequence>MPRRTAAAVLACLLLSGCAPAAPGQVPGTTAADSAAASSGAAAPTAAAPSSAAGPTADTRQPRPGCPGVRCSSLVLTGDLLLHEELWAQAAADAAATGNRPLDFVPMLAAQRQYVQAADLAVCHLETPVGRSGGPFSAYPSFNVPPQILAAVKETGYDACTTASNHSLDAGTAGVERTLEALDRAGLAHTGTYRSAQEAADTLVLHAGEARIAVVTGTYALNGLVPEEPWQVDMLEPAVMVAKARRARIEGADLVVAAVHAGDEYASTPNVQQQQVARALADSGEFDLVYGHHSHSVQPIEKYRDTWIVYGLGNTLAAHATPNVLNTEGLMVRVRFSQAPGGRWSADRLDWVPATWDGPGHRWCPLAPDAPALVDPEDRACVSAKADAASRARTRATVESLGAAADGAAEWLISRDP</sequence>
<feature type="region of interest" description="Disordered" evidence="2">
    <location>
        <begin position="43"/>
        <end position="65"/>
    </location>
</feature>
<evidence type="ECO:0000313" key="5">
    <source>
        <dbReference type="EMBL" id="NKX54092.1"/>
    </source>
</evidence>
<feature type="compositionally biased region" description="Low complexity" evidence="2">
    <location>
        <begin position="43"/>
        <end position="59"/>
    </location>
</feature>
<dbReference type="Proteomes" id="UP000544090">
    <property type="component" value="Unassembled WGS sequence"/>
</dbReference>
<dbReference type="SMART" id="SM00854">
    <property type="entry name" value="PGA_cap"/>
    <property type="match status" value="1"/>
</dbReference>
<dbReference type="PANTHER" id="PTHR33393">
    <property type="entry name" value="POLYGLUTAMINE SYNTHESIS ACCESSORY PROTEIN RV0574C-RELATED"/>
    <property type="match status" value="1"/>
</dbReference>
<dbReference type="InterPro" id="IPR019079">
    <property type="entry name" value="Capsule_synth_CapA"/>
</dbReference>
<dbReference type="RefSeq" id="WP_168485408.1">
    <property type="nucleotide sequence ID" value="NZ_JAAZSQ010000003.1"/>
</dbReference>
<dbReference type="InterPro" id="IPR029052">
    <property type="entry name" value="Metallo-depent_PP-like"/>
</dbReference>
<dbReference type="Gene3D" id="3.60.21.10">
    <property type="match status" value="1"/>
</dbReference>
<dbReference type="AlphaFoldDB" id="A0A7X6HEB1"/>
<comment type="similarity">
    <text evidence="1">Belongs to the CapA family.</text>
</comment>
<comment type="caution">
    <text evidence="5">The sequence shown here is derived from an EMBL/GenBank/DDBJ whole genome shotgun (WGS) entry which is preliminary data.</text>
</comment>
<dbReference type="CDD" id="cd07381">
    <property type="entry name" value="MPP_CapA"/>
    <property type="match status" value="1"/>
</dbReference>